<evidence type="ECO:0000313" key="2">
    <source>
        <dbReference type="EMBL" id="KAL1137689.1"/>
    </source>
</evidence>
<evidence type="ECO:0000313" key="3">
    <source>
        <dbReference type="Proteomes" id="UP001558652"/>
    </source>
</evidence>
<sequence length="343" mass="37429">MKTVSPVSEQEKLPNAYEESRTNCVSFGEISQEQVYNECDNLIVCNSELASSFQDVKIEKNRLNPGHYIHRVFLHKLKSQSAPSLEKKKHGYASENSVDEDHSETSSPLMNVQECIVPSEEENSKDNNDSWFKTWPECGLDKCVVRNGKVLDDLSLGGSTPEDDAIGKRTPVETTATDQCRQNGVETEDGSPKCKYNGGANAVKANSPIPLENLLHNLPLAYSPITKQIHIIRNSENVPSSSLNVICGVDKNSESRVNDRTGRSDLSGERTLCRIGTEVSSFSSNVSSLSDISPSTNEDSLSGSLLDHGDNCSLVSIGNCSILSDDSIGPKPKRKGISGFFSR</sequence>
<keyword evidence="3" id="KW-1185">Reference proteome</keyword>
<dbReference type="Proteomes" id="UP001558652">
    <property type="component" value="Unassembled WGS sequence"/>
</dbReference>
<accession>A0ABD0YR21</accession>
<reference evidence="2 3" key="1">
    <citation type="submission" date="2024-07" db="EMBL/GenBank/DDBJ databases">
        <title>Chromosome-level genome assembly of the water stick insect Ranatra chinensis (Heteroptera: Nepidae).</title>
        <authorList>
            <person name="Liu X."/>
        </authorList>
    </citation>
    <scope>NUCLEOTIDE SEQUENCE [LARGE SCALE GENOMIC DNA]</scope>
    <source>
        <strain evidence="2">Cailab_2021Rc</strain>
        <tissue evidence="2">Muscle</tissue>
    </source>
</reference>
<dbReference type="EMBL" id="JBFDAA010000004">
    <property type="protein sequence ID" value="KAL1137689.1"/>
    <property type="molecule type" value="Genomic_DNA"/>
</dbReference>
<evidence type="ECO:0000256" key="1">
    <source>
        <dbReference type="SAM" id="MobiDB-lite"/>
    </source>
</evidence>
<proteinExistence type="predicted"/>
<feature type="region of interest" description="Disordered" evidence="1">
    <location>
        <begin position="84"/>
        <end position="108"/>
    </location>
</feature>
<organism evidence="2 3">
    <name type="scientific">Ranatra chinensis</name>
    <dbReference type="NCBI Taxonomy" id="642074"/>
    <lineage>
        <taxon>Eukaryota</taxon>
        <taxon>Metazoa</taxon>
        <taxon>Ecdysozoa</taxon>
        <taxon>Arthropoda</taxon>
        <taxon>Hexapoda</taxon>
        <taxon>Insecta</taxon>
        <taxon>Pterygota</taxon>
        <taxon>Neoptera</taxon>
        <taxon>Paraneoptera</taxon>
        <taxon>Hemiptera</taxon>
        <taxon>Heteroptera</taxon>
        <taxon>Panheteroptera</taxon>
        <taxon>Nepomorpha</taxon>
        <taxon>Nepidae</taxon>
        <taxon>Ranatrinae</taxon>
        <taxon>Ranatra</taxon>
    </lineage>
</organism>
<comment type="caution">
    <text evidence="2">The sequence shown here is derived from an EMBL/GenBank/DDBJ whole genome shotgun (WGS) entry which is preliminary data.</text>
</comment>
<protein>
    <submittedName>
        <fullName evidence="2">Uncharacterized protein</fullName>
    </submittedName>
</protein>
<gene>
    <name evidence="2" type="ORF">AAG570_009385</name>
</gene>
<dbReference type="AlphaFoldDB" id="A0ABD0YR21"/>
<name>A0ABD0YR21_9HEMI</name>